<dbReference type="EMBL" id="JAAMPU010000103">
    <property type="protein sequence ID" value="NMH27837.1"/>
    <property type="molecule type" value="Genomic_DNA"/>
</dbReference>
<gene>
    <name evidence="1" type="ORF">G6047_07325</name>
</gene>
<protein>
    <submittedName>
        <fullName evidence="1">DUF2071 domain-containing protein</fullName>
    </submittedName>
</protein>
<dbReference type="RefSeq" id="WP_169526875.1">
    <property type="nucleotide sequence ID" value="NZ_JAAMPU010000103.1"/>
</dbReference>
<sequence length="237" mass="27821">MERAFLKAEWRKLLMANYIVEPSLLQKYLPVGTELDLWKGNCYVSVVGFLFLNTAIKGIKIPLHVNFEEVNLRFYVRHFDKGEWKRGVVFIKEIVPRPALTFVANSVYGEKYETLPMSHKWESSSDNLLVEYAWKKRGKWSSISANMNLNQLDIVQGSDEEFITEHFWGYTRINQKTTSEYQVEHPRWRVYEVKDYTVDIDFEQNYGSDFGFLKDEKPASVFLAEGSEIKVNHGRKL</sequence>
<dbReference type="InterPro" id="IPR018644">
    <property type="entry name" value="DUF2071"/>
</dbReference>
<evidence type="ECO:0000313" key="2">
    <source>
        <dbReference type="Proteomes" id="UP000712080"/>
    </source>
</evidence>
<reference evidence="1" key="1">
    <citation type="submission" date="2020-02" db="EMBL/GenBank/DDBJ databases">
        <title>Flavobacterium sp. genome.</title>
        <authorList>
            <person name="Jung H.S."/>
            <person name="Baek J.H."/>
            <person name="Jeon C.O."/>
        </authorList>
    </citation>
    <scope>NUCLEOTIDE SEQUENCE</scope>
    <source>
        <strain evidence="1">SE-s28</strain>
    </source>
</reference>
<dbReference type="AlphaFoldDB" id="A0A972JJ46"/>
<accession>A0A972JJ46</accession>
<dbReference type="Proteomes" id="UP000712080">
    <property type="component" value="Unassembled WGS sequence"/>
</dbReference>
<dbReference type="Pfam" id="PF09844">
    <property type="entry name" value="DUF2071"/>
    <property type="match status" value="1"/>
</dbReference>
<proteinExistence type="predicted"/>
<evidence type="ECO:0000313" key="1">
    <source>
        <dbReference type="EMBL" id="NMH27837.1"/>
    </source>
</evidence>
<organism evidence="1 2">
    <name type="scientific">Flavobacterium silvaticum</name>
    <dbReference type="NCBI Taxonomy" id="1852020"/>
    <lineage>
        <taxon>Bacteria</taxon>
        <taxon>Pseudomonadati</taxon>
        <taxon>Bacteroidota</taxon>
        <taxon>Flavobacteriia</taxon>
        <taxon>Flavobacteriales</taxon>
        <taxon>Flavobacteriaceae</taxon>
        <taxon>Flavobacterium</taxon>
    </lineage>
</organism>
<dbReference type="PANTHER" id="PTHR39186">
    <property type="entry name" value="DUF2071 FAMILY PROTEIN"/>
    <property type="match status" value="1"/>
</dbReference>
<keyword evidence="2" id="KW-1185">Reference proteome</keyword>
<dbReference type="PANTHER" id="PTHR39186:SF1">
    <property type="entry name" value="DUF2071 DOMAIN-CONTAINING PROTEIN"/>
    <property type="match status" value="1"/>
</dbReference>
<comment type="caution">
    <text evidence="1">The sequence shown here is derived from an EMBL/GenBank/DDBJ whole genome shotgun (WGS) entry which is preliminary data.</text>
</comment>
<name>A0A972JJ46_9FLAO</name>